<keyword evidence="2" id="KW-1133">Transmembrane helix</keyword>
<keyword evidence="2" id="KW-0812">Transmembrane</keyword>
<sequence>MIRKFKWLIIFLVLLYLVVFITSNNQTVKVNYIWNKPLFGYKHPTKQEVKEAEETGQPVPESSDPREIPLMILLFIAFLLGIFASSISGTLDRYKFKSNLRREKKALKIEKKNLDKEFKEKEKEIEKKQGEVESNLKQNQVNNSEPRKG</sequence>
<evidence type="ECO:0000256" key="2">
    <source>
        <dbReference type="SAM" id="Phobius"/>
    </source>
</evidence>
<organism evidence="3 4">
    <name type="scientific">Candidatus Schekmanbacteria bacterium RBG_13_48_7</name>
    <dbReference type="NCBI Taxonomy" id="1817878"/>
    <lineage>
        <taxon>Bacteria</taxon>
        <taxon>Candidatus Schekmaniibacteriota</taxon>
    </lineage>
</organism>
<gene>
    <name evidence="3" type="ORF">A2161_09335</name>
</gene>
<dbReference type="EMBL" id="MGDD01000104">
    <property type="protein sequence ID" value="OGL46964.1"/>
    <property type="molecule type" value="Genomic_DNA"/>
</dbReference>
<feature type="compositionally biased region" description="Polar residues" evidence="1">
    <location>
        <begin position="135"/>
        <end position="149"/>
    </location>
</feature>
<dbReference type="Proteomes" id="UP000179266">
    <property type="component" value="Unassembled WGS sequence"/>
</dbReference>
<protein>
    <recommendedName>
        <fullName evidence="5">Lipopolysaccharide assembly protein A domain-containing protein</fullName>
    </recommendedName>
</protein>
<accession>A0A1F7S134</accession>
<proteinExistence type="predicted"/>
<dbReference type="AlphaFoldDB" id="A0A1F7S134"/>
<evidence type="ECO:0000313" key="3">
    <source>
        <dbReference type="EMBL" id="OGL46964.1"/>
    </source>
</evidence>
<evidence type="ECO:0000256" key="1">
    <source>
        <dbReference type="SAM" id="MobiDB-lite"/>
    </source>
</evidence>
<evidence type="ECO:0000313" key="4">
    <source>
        <dbReference type="Proteomes" id="UP000179266"/>
    </source>
</evidence>
<feature type="transmembrane region" description="Helical" evidence="2">
    <location>
        <begin position="68"/>
        <end position="91"/>
    </location>
</feature>
<comment type="caution">
    <text evidence="3">The sequence shown here is derived from an EMBL/GenBank/DDBJ whole genome shotgun (WGS) entry which is preliminary data.</text>
</comment>
<reference evidence="3 4" key="1">
    <citation type="journal article" date="2016" name="Nat. Commun.">
        <title>Thousands of microbial genomes shed light on interconnected biogeochemical processes in an aquifer system.</title>
        <authorList>
            <person name="Anantharaman K."/>
            <person name="Brown C.T."/>
            <person name="Hug L.A."/>
            <person name="Sharon I."/>
            <person name="Castelle C.J."/>
            <person name="Probst A.J."/>
            <person name="Thomas B.C."/>
            <person name="Singh A."/>
            <person name="Wilkins M.J."/>
            <person name="Karaoz U."/>
            <person name="Brodie E.L."/>
            <person name="Williams K.H."/>
            <person name="Hubbard S.S."/>
            <person name="Banfield J.F."/>
        </authorList>
    </citation>
    <scope>NUCLEOTIDE SEQUENCE [LARGE SCALE GENOMIC DNA]</scope>
</reference>
<evidence type="ECO:0008006" key="5">
    <source>
        <dbReference type="Google" id="ProtNLM"/>
    </source>
</evidence>
<keyword evidence="2" id="KW-0472">Membrane</keyword>
<feature type="region of interest" description="Disordered" evidence="1">
    <location>
        <begin position="123"/>
        <end position="149"/>
    </location>
</feature>
<name>A0A1F7S134_9BACT</name>